<dbReference type="InterPro" id="IPR051200">
    <property type="entry name" value="Host-pathogen_enzymatic-act"/>
</dbReference>
<dbReference type="InterPro" id="IPR011042">
    <property type="entry name" value="6-blade_b-propeller_TolB-like"/>
</dbReference>
<dbReference type="InterPro" id="IPR011044">
    <property type="entry name" value="Quino_amine_DH_bsu"/>
</dbReference>
<dbReference type="SUPFAM" id="SSF50969">
    <property type="entry name" value="YVTN repeat-like/Quinoprotein amine dehydrogenase"/>
    <property type="match status" value="1"/>
</dbReference>
<reference evidence="1" key="1">
    <citation type="submission" date="2021-03" db="EMBL/GenBank/DDBJ databases">
        <authorList>
            <person name="Bekaert M."/>
        </authorList>
    </citation>
    <scope>NUCLEOTIDE SEQUENCE</scope>
</reference>
<gene>
    <name evidence="1" type="ORF">MEDL_60873</name>
</gene>
<evidence type="ECO:0000313" key="1">
    <source>
        <dbReference type="EMBL" id="CAG2249040.1"/>
    </source>
</evidence>
<dbReference type="PANTHER" id="PTHR47197">
    <property type="entry name" value="PROTEIN NIRF"/>
    <property type="match status" value="1"/>
</dbReference>
<evidence type="ECO:0000313" key="2">
    <source>
        <dbReference type="Proteomes" id="UP000683360"/>
    </source>
</evidence>
<accession>A0A8S3UXP1</accession>
<dbReference type="Gene3D" id="2.120.10.30">
    <property type="entry name" value="TolB, C-terminal domain"/>
    <property type="match status" value="1"/>
</dbReference>
<dbReference type="PANTHER" id="PTHR47197:SF3">
    <property type="entry name" value="DIHYDRO-HEME D1 DEHYDROGENASE"/>
    <property type="match status" value="1"/>
</dbReference>
<organism evidence="1 2">
    <name type="scientific">Mytilus edulis</name>
    <name type="common">Blue mussel</name>
    <dbReference type="NCBI Taxonomy" id="6550"/>
    <lineage>
        <taxon>Eukaryota</taxon>
        <taxon>Metazoa</taxon>
        <taxon>Spiralia</taxon>
        <taxon>Lophotrochozoa</taxon>
        <taxon>Mollusca</taxon>
        <taxon>Bivalvia</taxon>
        <taxon>Autobranchia</taxon>
        <taxon>Pteriomorphia</taxon>
        <taxon>Mytilida</taxon>
        <taxon>Mytiloidea</taxon>
        <taxon>Mytilidae</taxon>
        <taxon>Mytilinae</taxon>
        <taxon>Mytilus</taxon>
    </lineage>
</organism>
<dbReference type="OrthoDB" id="6103579at2759"/>
<protein>
    <submittedName>
        <fullName evidence="1">Uncharacterized protein</fullName>
    </submittedName>
</protein>
<dbReference type="Proteomes" id="UP000683360">
    <property type="component" value="Unassembled WGS sequence"/>
</dbReference>
<name>A0A8S3UXP1_MYTED</name>
<sequence>MFPIDEAIKSSISSTLFDSLEKSLKDIKGIIKRRIRGSTRKVDSSITGLSVFSDGRIIFPDLQNARLTIVHRDRTLDTKIPLSPLPPFDVTCIDDKTVATTTLYNNQLVLVDTENKQVTNTIKTGRCRGITYIQGQILYCELGKGIQAINLSNNKILSPVFQMASSDVILCGICDAQHASHAADYWCPEMMKIDDKIIDILSNITSFGSIKIEKSKSPIIIGVGHEKQAQFFTAVPPRSKSIDDITASLIGEFSVLGKSSSCIAGLSVFPDGRMIIAVYNKKRLVIVHSNGTSDCEVPLSPLQPFDVTCIDDKTVAVTTLQIDKLVIVDMNNKQVTNTIKTGTCRGLTYRHGQLFYCECGKGIQAINISNNKVITIVEDDTIKTDWSYITTSGENIYYTGSGSTVKCYSIRGEKRWEVKDESILSNPTGISVDQQGIVYVISNNSVVLISGDGKNSRTLLTAKDGIPVSLGIRLHTNKLNIVSFTGQVLQFNIA</sequence>
<keyword evidence="2" id="KW-1185">Reference proteome</keyword>
<comment type="caution">
    <text evidence="1">The sequence shown here is derived from an EMBL/GenBank/DDBJ whole genome shotgun (WGS) entry which is preliminary data.</text>
</comment>
<proteinExistence type="predicted"/>
<dbReference type="SUPFAM" id="SSF63825">
    <property type="entry name" value="YWTD domain"/>
    <property type="match status" value="1"/>
</dbReference>
<dbReference type="AlphaFoldDB" id="A0A8S3UXP1"/>
<dbReference type="EMBL" id="CAJPWZ010002959">
    <property type="protein sequence ID" value="CAG2249040.1"/>
    <property type="molecule type" value="Genomic_DNA"/>
</dbReference>